<dbReference type="AlphaFoldDB" id="A0A1J0GCM4"/>
<dbReference type="CDD" id="cd21808">
    <property type="entry name" value="ABC-2_lan_permease_MutG"/>
    <property type="match status" value="1"/>
</dbReference>
<sequence length="258" mass="29128">MNIFKCISADWMKTKRTAIRLIFISISIAYSILMLLYFSNNKIQYVMYDGFFKVISVFLPLLVSLISGFIGMQEEGAGNFSIILSSTVPRTTSYLSKLFLLEIMTTISIFLSTSMFLLGMKFILHIENIQYSLFFQGSFLTVIGCLFLYVFYLFLSFAFGMGVSIALGGAGFLIAAIMGATVVGDKIWKFIPWTWPARLSIIPESLMPGIQLPIGLAPSQVLTWLYGRYLPLVFLVTIMLIIASLIWFNGWEGRKSYE</sequence>
<accession>A0A1J0GCM4</accession>
<evidence type="ECO:0008006" key="4">
    <source>
        <dbReference type="Google" id="ProtNLM"/>
    </source>
</evidence>
<gene>
    <name evidence="2" type="ORF">A7L45_03005</name>
</gene>
<dbReference type="STRING" id="1552.A7L45_03005"/>
<dbReference type="Proteomes" id="UP000182569">
    <property type="component" value="Chromosome"/>
</dbReference>
<evidence type="ECO:0000256" key="1">
    <source>
        <dbReference type="SAM" id="Phobius"/>
    </source>
</evidence>
<organism evidence="2 3">
    <name type="scientific">Clostridium estertheticum subsp. estertheticum</name>
    <dbReference type="NCBI Taxonomy" id="1552"/>
    <lineage>
        <taxon>Bacteria</taxon>
        <taxon>Bacillati</taxon>
        <taxon>Bacillota</taxon>
        <taxon>Clostridia</taxon>
        <taxon>Eubacteriales</taxon>
        <taxon>Clostridiaceae</taxon>
        <taxon>Clostridium</taxon>
    </lineage>
</organism>
<dbReference type="Pfam" id="PF12730">
    <property type="entry name" value="ABC2_membrane_4"/>
    <property type="match status" value="1"/>
</dbReference>
<feature type="transmembrane region" description="Helical" evidence="1">
    <location>
        <begin position="98"/>
        <end position="119"/>
    </location>
</feature>
<feature type="transmembrane region" description="Helical" evidence="1">
    <location>
        <begin position="18"/>
        <end position="38"/>
    </location>
</feature>
<proteinExistence type="predicted"/>
<dbReference type="InterPro" id="IPR022294">
    <property type="entry name" value="ABC-transptr_permeasesu"/>
</dbReference>
<name>A0A1J0GCM4_9CLOT</name>
<evidence type="ECO:0000313" key="3">
    <source>
        <dbReference type="Proteomes" id="UP000182569"/>
    </source>
</evidence>
<protein>
    <recommendedName>
        <fullName evidence="4">Lantibiotic immunity ABC transporter MutG family permease subunit</fullName>
    </recommendedName>
</protein>
<feature type="transmembrane region" description="Helical" evidence="1">
    <location>
        <begin position="131"/>
        <end position="155"/>
    </location>
</feature>
<evidence type="ECO:0000313" key="2">
    <source>
        <dbReference type="EMBL" id="APC39108.1"/>
    </source>
</evidence>
<reference evidence="3" key="1">
    <citation type="journal article" date="2016" name="Front. Microbiol.">
        <title>Complete Genome Sequence of Clostridium estertheticum DSM 8809, a Microbe Identified in Spoiled Vacuum Packed Beef.</title>
        <authorList>
            <person name="Yu Z."/>
            <person name="Gunn L."/>
            <person name="Brennan E."/>
            <person name="Reid R."/>
            <person name="Wall P.G."/>
            <person name="Gaora O.P."/>
            <person name="Hurley D."/>
            <person name="Bolton D."/>
            <person name="Fanning S."/>
        </authorList>
    </citation>
    <scope>NUCLEOTIDE SEQUENCE [LARGE SCALE GENOMIC DNA]</scope>
    <source>
        <strain evidence="3">DSM 8809</strain>
    </source>
</reference>
<dbReference type="OrthoDB" id="1701852at2"/>
<keyword evidence="3" id="KW-1185">Reference proteome</keyword>
<keyword evidence="1" id="KW-1133">Transmembrane helix</keyword>
<dbReference type="KEGG" id="ceu:A7L45_03005"/>
<feature type="transmembrane region" description="Helical" evidence="1">
    <location>
        <begin position="161"/>
        <end position="183"/>
    </location>
</feature>
<dbReference type="RefSeq" id="WP_071611404.1">
    <property type="nucleotide sequence ID" value="NZ_CP015756.1"/>
</dbReference>
<feature type="transmembrane region" description="Helical" evidence="1">
    <location>
        <begin position="50"/>
        <end position="70"/>
    </location>
</feature>
<dbReference type="EMBL" id="CP015756">
    <property type="protein sequence ID" value="APC39108.1"/>
    <property type="molecule type" value="Genomic_DNA"/>
</dbReference>
<keyword evidence="1" id="KW-0812">Transmembrane</keyword>
<feature type="transmembrane region" description="Helical" evidence="1">
    <location>
        <begin position="229"/>
        <end position="248"/>
    </location>
</feature>
<dbReference type="NCBIfam" id="TIGR03733">
    <property type="entry name" value="lanti_perm_MutG"/>
    <property type="match status" value="1"/>
</dbReference>
<keyword evidence="1" id="KW-0472">Membrane</keyword>